<evidence type="ECO:0000313" key="4">
    <source>
        <dbReference type="Proteomes" id="UP000622245"/>
    </source>
</evidence>
<name>A0ABS1YFE9_9ACTN</name>
<dbReference type="RefSeq" id="WP_203148535.1">
    <property type="nucleotide sequence ID" value="NZ_JAEVHL010000044.1"/>
</dbReference>
<dbReference type="Pfam" id="PF03109">
    <property type="entry name" value="ABC1"/>
    <property type="match status" value="1"/>
</dbReference>
<comment type="similarity">
    <text evidence="1">Belongs to the protein kinase superfamily. ADCK protein kinase family.</text>
</comment>
<keyword evidence="4" id="KW-1185">Reference proteome</keyword>
<proteinExistence type="inferred from homology"/>
<accession>A0ABS1YFE9</accession>
<evidence type="ECO:0000256" key="1">
    <source>
        <dbReference type="ARBA" id="ARBA00009670"/>
    </source>
</evidence>
<feature type="domain" description="ABC1 atypical kinase-like" evidence="2">
    <location>
        <begin position="18"/>
        <end position="225"/>
    </location>
</feature>
<dbReference type="GO" id="GO:0016301">
    <property type="term" value="F:kinase activity"/>
    <property type="evidence" value="ECO:0007669"/>
    <property type="project" value="UniProtKB-KW"/>
</dbReference>
<keyword evidence="3" id="KW-0418">Kinase</keyword>
<comment type="caution">
    <text evidence="3">The sequence shown here is derived from an EMBL/GenBank/DDBJ whole genome shotgun (WGS) entry which is preliminary data.</text>
</comment>
<reference evidence="3 4" key="1">
    <citation type="submission" date="2021-01" db="EMBL/GenBank/DDBJ databases">
        <title>Draft genome sequence of Micromonospora sp. strain STR1s_6.</title>
        <authorList>
            <person name="Karlyshev A."/>
            <person name="Jawad R."/>
        </authorList>
    </citation>
    <scope>NUCLEOTIDE SEQUENCE [LARGE SCALE GENOMIC DNA]</scope>
    <source>
        <strain evidence="3 4">STR1S-6</strain>
    </source>
</reference>
<dbReference type="Proteomes" id="UP000622245">
    <property type="component" value="Unassembled WGS sequence"/>
</dbReference>
<dbReference type="PANTHER" id="PTHR10566:SF113">
    <property type="entry name" value="PROTEIN ACTIVITY OF BC1 COMPLEX KINASE 7, CHLOROPLASTIC"/>
    <property type="match status" value="1"/>
</dbReference>
<evidence type="ECO:0000313" key="3">
    <source>
        <dbReference type="EMBL" id="MBM0276143.1"/>
    </source>
</evidence>
<dbReference type="EMBL" id="JAEVHL010000044">
    <property type="protein sequence ID" value="MBM0276143.1"/>
    <property type="molecule type" value="Genomic_DNA"/>
</dbReference>
<organism evidence="3 4">
    <name type="scientific">Micromonospora tarensis</name>
    <dbReference type="NCBI Taxonomy" id="2806100"/>
    <lineage>
        <taxon>Bacteria</taxon>
        <taxon>Bacillati</taxon>
        <taxon>Actinomycetota</taxon>
        <taxon>Actinomycetes</taxon>
        <taxon>Micromonosporales</taxon>
        <taxon>Micromonosporaceae</taxon>
        <taxon>Micromonospora</taxon>
    </lineage>
</organism>
<dbReference type="InterPro" id="IPR004147">
    <property type="entry name" value="ABC1_dom"/>
</dbReference>
<dbReference type="SUPFAM" id="SSF56112">
    <property type="entry name" value="Protein kinase-like (PK-like)"/>
    <property type="match status" value="1"/>
</dbReference>
<dbReference type="PANTHER" id="PTHR10566">
    <property type="entry name" value="CHAPERONE-ACTIVITY OF BC1 COMPLEX CABC1 -RELATED"/>
    <property type="match status" value="1"/>
</dbReference>
<gene>
    <name evidence="3" type="ORF">JM949_12175</name>
</gene>
<dbReference type="InterPro" id="IPR050154">
    <property type="entry name" value="UbiB_kinase"/>
</dbReference>
<evidence type="ECO:0000259" key="2">
    <source>
        <dbReference type="Pfam" id="PF03109"/>
    </source>
</evidence>
<protein>
    <submittedName>
        <fullName evidence="3">AarF/ABC1/UbiB kinase family protein</fullName>
    </submittedName>
</protein>
<keyword evidence="3" id="KW-0808">Transferase</keyword>
<sequence length="330" mass="35656">MPPAALRQLVAEEAPQIARLDERPVAVGTVAQVHRAVWPDGRAVAVKVHRPDARAVLSDELARVRLSFRALHLALPGHPVAPLWEEFHRHAVTELDCPGEAEHQRAFAAAYRGDPDILVPEVRLAGRRLLVTDWVDGEPVTAIAAAGDQRRCDDVAALVTAFQLSAPARAGLLHADPASENFRITPDGRLAVLDFGAVAAYPDGLPREFGHLLRAIVDRDAERLEATLRELGAVGARGGSASRRLLALAEAAVLPVLAPDFRFDRHWLRRQAGTLTISAGLAVAQGVRLPPGHLPLLRMVVGTVRLFCRLNAQADYDSALASWLPGFRPA</sequence>
<dbReference type="InterPro" id="IPR011009">
    <property type="entry name" value="Kinase-like_dom_sf"/>
</dbReference>